<dbReference type="InterPro" id="IPR014001">
    <property type="entry name" value="Helicase_ATP-bd"/>
</dbReference>
<dbReference type="SMART" id="SM00490">
    <property type="entry name" value="HELICc"/>
    <property type="match status" value="1"/>
</dbReference>
<evidence type="ECO:0000259" key="5">
    <source>
        <dbReference type="PROSITE" id="PS51194"/>
    </source>
</evidence>
<keyword evidence="2" id="KW-0862">Zinc</keyword>
<evidence type="ECO:0000259" key="4">
    <source>
        <dbReference type="PROSITE" id="PS51192"/>
    </source>
</evidence>
<comment type="caution">
    <text evidence="6">The sequence shown here is derived from an EMBL/GenBank/DDBJ whole genome shotgun (WGS) entry which is preliminary data.</text>
</comment>
<dbReference type="Pfam" id="PF00271">
    <property type="entry name" value="Helicase_C"/>
    <property type="match status" value="1"/>
</dbReference>
<dbReference type="Proteomes" id="UP000295064">
    <property type="component" value="Unassembled WGS sequence"/>
</dbReference>
<dbReference type="OrthoDB" id="9814088at2"/>
<dbReference type="Pfam" id="PF08455">
    <property type="entry name" value="SNF2_assoc"/>
    <property type="match status" value="1"/>
</dbReference>
<dbReference type="EMBL" id="SNWX01000016">
    <property type="protein sequence ID" value="TDO85884.1"/>
    <property type="molecule type" value="Genomic_DNA"/>
</dbReference>
<keyword evidence="6" id="KW-0547">Nucleotide-binding</keyword>
<evidence type="ECO:0000256" key="2">
    <source>
        <dbReference type="PROSITE-ProRule" id="PRU00325"/>
    </source>
</evidence>
<dbReference type="InterPro" id="IPR013663">
    <property type="entry name" value="Helicase_SWF/SNF/SWI_bac"/>
</dbReference>
<dbReference type="RefSeq" id="WP_133515359.1">
    <property type="nucleotide sequence ID" value="NZ_SNWX01000016.1"/>
</dbReference>
<keyword evidence="2" id="KW-0479">Metal-binding</keyword>
<dbReference type="SUPFAM" id="SSF52540">
    <property type="entry name" value="P-loop containing nucleoside triphosphate hydrolases"/>
    <property type="match status" value="2"/>
</dbReference>
<dbReference type="GO" id="GO:0005524">
    <property type="term" value="F:ATP binding"/>
    <property type="evidence" value="ECO:0007669"/>
    <property type="project" value="InterPro"/>
</dbReference>
<keyword evidence="2" id="KW-0863">Zinc-finger</keyword>
<dbReference type="PANTHER" id="PTHR10799">
    <property type="entry name" value="SNF2/RAD54 HELICASE FAMILY"/>
    <property type="match status" value="1"/>
</dbReference>
<gene>
    <name evidence="6" type="ORF">DFR79_11611</name>
</gene>
<evidence type="ECO:0000256" key="1">
    <source>
        <dbReference type="ARBA" id="ARBA00022801"/>
    </source>
</evidence>
<feature type="domain" description="SWIM-type" evidence="3">
    <location>
        <begin position="57"/>
        <end position="93"/>
    </location>
</feature>
<dbReference type="InterPro" id="IPR027417">
    <property type="entry name" value="P-loop_NTPase"/>
</dbReference>
<dbReference type="CDD" id="cd18793">
    <property type="entry name" value="SF2_C_SNF"/>
    <property type="match status" value="1"/>
</dbReference>
<dbReference type="PROSITE" id="PS51192">
    <property type="entry name" value="HELICASE_ATP_BIND_1"/>
    <property type="match status" value="1"/>
</dbReference>
<name>A0A4R6LL71_9FIRM</name>
<organism evidence="6 7">
    <name type="scientific">Halanaerobium saccharolyticum</name>
    <dbReference type="NCBI Taxonomy" id="43595"/>
    <lineage>
        <taxon>Bacteria</taxon>
        <taxon>Bacillati</taxon>
        <taxon>Bacillota</taxon>
        <taxon>Clostridia</taxon>
        <taxon>Halanaerobiales</taxon>
        <taxon>Halanaerobiaceae</taxon>
        <taxon>Halanaerobium</taxon>
    </lineage>
</organism>
<dbReference type="Pfam" id="PF00176">
    <property type="entry name" value="SNF2-rel_dom"/>
    <property type="match status" value="1"/>
</dbReference>
<dbReference type="InterPro" id="IPR001650">
    <property type="entry name" value="Helicase_C-like"/>
</dbReference>
<dbReference type="SMART" id="SM00487">
    <property type="entry name" value="DEXDc"/>
    <property type="match status" value="1"/>
</dbReference>
<dbReference type="AlphaFoldDB" id="A0A4R6LL71"/>
<sequence>MSSRDFIKNLVSNKIYKRGINYYNMGRVLQYRINKVEPNYYKISARVSGTIKYKVDSEIRLRKDMIEINSSCDCPYDWEEYCKHEVAVLHKFMEEDFRSPKVNYEPAADQEQEISEFKFSNEDSAKSSEADLVERRIADRSFKSLLEITKNYDESEMPKLEYSVKGILNQDLKNFKLIFDSDYLSQQELEEVVNSLNEDQRYAYYKESLLQKHFYGRELKLLENLSDLLKSKGRGCSLLLIKNEENLDFLLELSKNFKLQLEENGVIIKKGKTLKPELKMEGDLDEITIDLKEEDFPIYQGSENDCRWTLIENTVHKIDFYNFSELPAKFLIPKQRQGEFLFEILPTLEKNLELERSKELQDYELIKESPEFDLKLDYEQGKISCELVVEFAGEKYSNTELLGIDTDQNIYKRDEEDPELWYGRDNKALAEVIEFLEEYNFKVRPEHFILRDNSEIQEFITDGMTHIPEDWKVERSQSFDQIEIKEVKLEPIVEIDDSKGINWFDFSISYNLGGQTYSRQELQQLISYNKKGEAYIKLDNQYYILESGAQEEKVEQMLKDAETQADSYRAPYHNLLYYKNLVEKSGINFKGNKVFNELENEISGLNVVKEREIPPGVKGKLRDYQKNGYNWLRFLHKYHFGGILADDMGLGKTLQMLTLLKSVRPERPALVLCPRTLIYNWQEESDKFFDDLKTLVYYGTPAEREEMRQNFNNYDLIISSYSTISRDVEELNQENWIFSFAILDEAQHIKNHRTKRAKAVKNIQAESRLALTGTPLENSVEELWSIFDFLMPGYLGNYSYFKKNFLTPINKNNEQAKMTELKERVAPFILRRRKGEVLKELPEKIVNVHPVSMTQLQEDSYQTVLEEVRGELQQTVDEKGFNRSRINVLAVLTKLRQICNHPSLVLGEEGRAHNSGKLDALRELLSDALSGGHKIIVFSQFVKMLKLIRDDLEQQGINFLYLDGSTRKRMEKVREFNSNPEVKIFLISLKAGGVGLNLTAADMVVHVDPWWNPMVERQATDRAHRLGQENRVMVYKLITRGTVEEKMLKLQERKQDLFNNIIENNVNPIKAINWEDIQELLAF</sequence>
<keyword evidence="6" id="KW-0067">ATP-binding</keyword>
<dbReference type="GO" id="GO:0016787">
    <property type="term" value="F:hydrolase activity"/>
    <property type="evidence" value="ECO:0007669"/>
    <property type="project" value="UniProtKB-KW"/>
</dbReference>
<dbReference type="PROSITE" id="PS50966">
    <property type="entry name" value="ZF_SWIM"/>
    <property type="match status" value="1"/>
</dbReference>
<keyword evidence="1" id="KW-0378">Hydrolase</keyword>
<feature type="domain" description="Helicase ATP-binding" evidence="4">
    <location>
        <begin position="633"/>
        <end position="793"/>
    </location>
</feature>
<dbReference type="InterPro" id="IPR038718">
    <property type="entry name" value="SNF2-like_sf"/>
</dbReference>
<dbReference type="GO" id="GO:0004386">
    <property type="term" value="F:helicase activity"/>
    <property type="evidence" value="ECO:0007669"/>
    <property type="project" value="UniProtKB-KW"/>
</dbReference>
<dbReference type="CDD" id="cd18012">
    <property type="entry name" value="DEXQc_arch_SWI2_SNF2"/>
    <property type="match status" value="1"/>
</dbReference>
<evidence type="ECO:0000259" key="3">
    <source>
        <dbReference type="PROSITE" id="PS50966"/>
    </source>
</evidence>
<evidence type="ECO:0000313" key="7">
    <source>
        <dbReference type="Proteomes" id="UP000295064"/>
    </source>
</evidence>
<proteinExistence type="predicted"/>
<dbReference type="Gene3D" id="3.40.50.10810">
    <property type="entry name" value="Tandem AAA-ATPase domain"/>
    <property type="match status" value="1"/>
</dbReference>
<dbReference type="PROSITE" id="PS51194">
    <property type="entry name" value="HELICASE_CTER"/>
    <property type="match status" value="1"/>
</dbReference>
<dbReference type="Gene3D" id="3.40.50.300">
    <property type="entry name" value="P-loop containing nucleotide triphosphate hydrolases"/>
    <property type="match status" value="1"/>
</dbReference>
<keyword evidence="6" id="KW-0347">Helicase</keyword>
<dbReference type="InterPro" id="IPR049730">
    <property type="entry name" value="SNF2/RAD54-like_C"/>
</dbReference>
<evidence type="ECO:0000313" key="6">
    <source>
        <dbReference type="EMBL" id="TDO85884.1"/>
    </source>
</evidence>
<dbReference type="InterPro" id="IPR000330">
    <property type="entry name" value="SNF2_N"/>
</dbReference>
<reference evidence="6 7" key="1">
    <citation type="submission" date="2019-03" db="EMBL/GenBank/DDBJ databases">
        <title>Subsurface microbial communities from deep shales in Ohio and West Virginia, USA.</title>
        <authorList>
            <person name="Wrighton K."/>
        </authorList>
    </citation>
    <scope>NUCLEOTIDE SEQUENCE [LARGE SCALE GENOMIC DNA]</scope>
    <source>
        <strain evidence="6 7">MA284_T2</strain>
    </source>
</reference>
<feature type="domain" description="Helicase C-terminal" evidence="5">
    <location>
        <begin position="920"/>
        <end position="1073"/>
    </location>
</feature>
<dbReference type="GO" id="GO:0008270">
    <property type="term" value="F:zinc ion binding"/>
    <property type="evidence" value="ECO:0007669"/>
    <property type="project" value="UniProtKB-KW"/>
</dbReference>
<protein>
    <submittedName>
        <fullName evidence="6">SNF2 family DNA or RNA helicase</fullName>
    </submittedName>
</protein>
<dbReference type="InterPro" id="IPR007527">
    <property type="entry name" value="Znf_SWIM"/>
</dbReference>
<accession>A0A4R6LL71</accession>